<reference evidence="3 4" key="1">
    <citation type="submission" date="2017-08" db="EMBL/GenBank/DDBJ databases">
        <authorList>
            <person name="Park S.-J."/>
            <person name="Kim H."/>
        </authorList>
    </citation>
    <scope>NUCLEOTIDE SEQUENCE [LARGE SCALE GENOMIC DNA]</scope>
    <source>
        <strain evidence="4">ye3</strain>
    </source>
</reference>
<evidence type="ECO:0000259" key="2">
    <source>
        <dbReference type="Pfam" id="PF02397"/>
    </source>
</evidence>
<keyword evidence="3" id="KW-0808">Transferase</keyword>
<organism evidence="3 4">
    <name type="scientific">Pollutimonas thiosulfatoxidans</name>
    <dbReference type="NCBI Taxonomy" id="2028345"/>
    <lineage>
        <taxon>Bacteria</taxon>
        <taxon>Pseudomonadati</taxon>
        <taxon>Pseudomonadota</taxon>
        <taxon>Betaproteobacteria</taxon>
        <taxon>Burkholderiales</taxon>
        <taxon>Alcaligenaceae</taxon>
        <taxon>Pollutimonas</taxon>
    </lineage>
</organism>
<dbReference type="EMBL" id="CP022987">
    <property type="protein sequence ID" value="QAA94705.1"/>
    <property type="molecule type" value="Genomic_DNA"/>
</dbReference>
<dbReference type="RefSeq" id="WP_128355702.1">
    <property type="nucleotide sequence ID" value="NZ_CP022987.1"/>
</dbReference>
<evidence type="ECO:0000256" key="1">
    <source>
        <dbReference type="ARBA" id="ARBA00006464"/>
    </source>
</evidence>
<keyword evidence="4" id="KW-1185">Reference proteome</keyword>
<evidence type="ECO:0000313" key="3">
    <source>
        <dbReference type="EMBL" id="QAA94705.1"/>
    </source>
</evidence>
<gene>
    <name evidence="3" type="ORF">CKA81_13285</name>
</gene>
<sequence length="184" mass="20556">MKRLFDVTAAITTLLCSAPLLLAVAIIIYAGDRGPVIYRQTRVGQAGRTFSMLKFRSMVINAENLGGYATAHRDPRITRFGRVIRRTSIDELPQLLNVLMGHMSIVGPRPDVPQQRPLYSDEEWQLRTSVRPGLTGLAQVSGRSQATEDERKRLDLEYARTNSFKLDMKIIAMTVKQVVAKGGN</sequence>
<dbReference type="PANTHER" id="PTHR30576:SF0">
    <property type="entry name" value="UNDECAPRENYL-PHOSPHATE N-ACETYLGALACTOSAMINYL 1-PHOSPHATE TRANSFERASE-RELATED"/>
    <property type="match status" value="1"/>
</dbReference>
<dbReference type="Pfam" id="PF02397">
    <property type="entry name" value="Bac_transf"/>
    <property type="match status" value="1"/>
</dbReference>
<dbReference type="GO" id="GO:0016780">
    <property type="term" value="F:phosphotransferase activity, for other substituted phosphate groups"/>
    <property type="evidence" value="ECO:0007669"/>
    <property type="project" value="TreeGrafter"/>
</dbReference>
<evidence type="ECO:0000313" key="4">
    <source>
        <dbReference type="Proteomes" id="UP000283474"/>
    </source>
</evidence>
<protein>
    <submittedName>
        <fullName evidence="3">Sugar transferase</fullName>
    </submittedName>
</protein>
<dbReference type="KEGG" id="pus:CKA81_13285"/>
<dbReference type="PANTHER" id="PTHR30576">
    <property type="entry name" value="COLANIC BIOSYNTHESIS UDP-GLUCOSE LIPID CARRIER TRANSFERASE"/>
    <property type="match status" value="1"/>
</dbReference>
<feature type="domain" description="Bacterial sugar transferase" evidence="2">
    <location>
        <begin position="2"/>
        <end position="179"/>
    </location>
</feature>
<proteinExistence type="inferred from homology"/>
<dbReference type="AlphaFoldDB" id="A0A410GEL9"/>
<name>A0A410GEL9_9BURK</name>
<dbReference type="InterPro" id="IPR003362">
    <property type="entry name" value="Bact_transf"/>
</dbReference>
<comment type="similarity">
    <text evidence="1">Belongs to the bacterial sugar transferase family.</text>
</comment>
<dbReference type="Proteomes" id="UP000283474">
    <property type="component" value="Chromosome"/>
</dbReference>
<dbReference type="OrthoDB" id="9808602at2"/>
<accession>A0A410GEL9</accession>